<evidence type="ECO:0000313" key="10">
    <source>
        <dbReference type="Proteomes" id="UP000030764"/>
    </source>
</evidence>
<dbReference type="PROSITE" id="PS50054">
    <property type="entry name" value="TYR_PHOSPHATASE_DUAL"/>
    <property type="match status" value="1"/>
</dbReference>
<organism evidence="9">
    <name type="scientific">Trichuris suis</name>
    <name type="common">pig whipworm</name>
    <dbReference type="NCBI Taxonomy" id="68888"/>
    <lineage>
        <taxon>Eukaryota</taxon>
        <taxon>Metazoa</taxon>
        <taxon>Ecdysozoa</taxon>
        <taxon>Nematoda</taxon>
        <taxon>Enoplea</taxon>
        <taxon>Dorylaimia</taxon>
        <taxon>Trichinellida</taxon>
        <taxon>Trichuridae</taxon>
        <taxon>Trichuris</taxon>
    </lineage>
</organism>
<dbReference type="InterPro" id="IPR020422">
    <property type="entry name" value="TYR_PHOSPHATASE_DUAL_dom"/>
</dbReference>
<dbReference type="PROSITE" id="PS50206">
    <property type="entry name" value="RHODANESE_3"/>
    <property type="match status" value="1"/>
</dbReference>
<dbReference type="SMART" id="SM00195">
    <property type="entry name" value="DSPc"/>
    <property type="match status" value="1"/>
</dbReference>
<keyword evidence="10" id="KW-1185">Reference proteome</keyword>
<reference evidence="9 10" key="1">
    <citation type="journal article" date="2014" name="Nat. Genet.">
        <title>Genome and transcriptome of the porcine whipworm Trichuris suis.</title>
        <authorList>
            <person name="Jex A.R."/>
            <person name="Nejsum P."/>
            <person name="Schwarz E.M."/>
            <person name="Hu L."/>
            <person name="Young N.D."/>
            <person name="Hall R.S."/>
            <person name="Korhonen P.K."/>
            <person name="Liao S."/>
            <person name="Thamsborg S."/>
            <person name="Xia J."/>
            <person name="Xu P."/>
            <person name="Wang S."/>
            <person name="Scheerlinck J.P."/>
            <person name="Hofmann A."/>
            <person name="Sternberg P.W."/>
            <person name="Wang J."/>
            <person name="Gasser R.B."/>
        </authorList>
    </citation>
    <scope>NUCLEOTIDE SEQUENCE [LARGE SCALE GENOMIC DNA]</scope>
    <source>
        <strain evidence="9">DCEP-RM93F</strain>
        <strain evidence="8">DCEP-RM93M</strain>
    </source>
</reference>
<dbReference type="InterPro" id="IPR000387">
    <property type="entry name" value="Tyr_Pase_dom"/>
</dbReference>
<name>A0A085NMZ2_9BILA</name>
<dbReference type="PANTHER" id="PTHR10159">
    <property type="entry name" value="DUAL SPECIFICITY PROTEIN PHOSPHATASE"/>
    <property type="match status" value="1"/>
</dbReference>
<dbReference type="Gene3D" id="3.40.250.10">
    <property type="entry name" value="Rhodanese-like domain"/>
    <property type="match status" value="1"/>
</dbReference>
<accession>A0A085NMZ2</accession>
<evidence type="ECO:0000259" key="5">
    <source>
        <dbReference type="PROSITE" id="PS50054"/>
    </source>
</evidence>
<evidence type="ECO:0000313" key="8">
    <source>
        <dbReference type="EMBL" id="KFD57978.1"/>
    </source>
</evidence>
<evidence type="ECO:0000259" key="7">
    <source>
        <dbReference type="PROSITE" id="PS50206"/>
    </source>
</evidence>
<proteinExistence type="inferred from homology"/>
<evidence type="ECO:0000256" key="4">
    <source>
        <dbReference type="ARBA" id="ARBA00022912"/>
    </source>
</evidence>
<keyword evidence="3" id="KW-0378">Hydrolase</keyword>
<dbReference type="SUPFAM" id="SSF52821">
    <property type="entry name" value="Rhodanese/Cell cycle control phosphatase"/>
    <property type="match status" value="1"/>
</dbReference>
<dbReference type="Gene3D" id="3.90.190.10">
    <property type="entry name" value="Protein tyrosine phosphatase superfamily"/>
    <property type="match status" value="1"/>
</dbReference>
<dbReference type="PRINTS" id="PR01764">
    <property type="entry name" value="MAPKPHPHTASE"/>
</dbReference>
<dbReference type="InterPro" id="IPR029021">
    <property type="entry name" value="Prot-tyrosine_phosphatase-like"/>
</dbReference>
<protein>
    <recommendedName>
        <fullName evidence="2">protein-tyrosine-phosphatase</fullName>
        <ecNumber evidence="2">3.1.3.48</ecNumber>
    </recommendedName>
</protein>
<dbReference type="PROSITE" id="PS00383">
    <property type="entry name" value="TYR_PHOSPHATASE_1"/>
    <property type="match status" value="1"/>
</dbReference>
<dbReference type="Pfam" id="PF00782">
    <property type="entry name" value="DSPc"/>
    <property type="match status" value="1"/>
</dbReference>
<evidence type="ECO:0000256" key="2">
    <source>
        <dbReference type="ARBA" id="ARBA00013064"/>
    </source>
</evidence>
<dbReference type="Proteomes" id="UP000030764">
    <property type="component" value="Unassembled WGS sequence"/>
</dbReference>
<dbReference type="GO" id="GO:0008330">
    <property type="term" value="F:protein tyrosine/threonine phosphatase activity"/>
    <property type="evidence" value="ECO:0007669"/>
    <property type="project" value="TreeGrafter"/>
</dbReference>
<comment type="similarity">
    <text evidence="1">Belongs to the protein-tyrosine phosphatase family. Non-receptor class dual specificity subfamily.</text>
</comment>
<dbReference type="GO" id="GO:0005737">
    <property type="term" value="C:cytoplasm"/>
    <property type="evidence" value="ECO:0007669"/>
    <property type="project" value="TreeGrafter"/>
</dbReference>
<dbReference type="SUPFAM" id="SSF52799">
    <property type="entry name" value="(Phosphotyrosine protein) phosphatases II"/>
    <property type="match status" value="1"/>
</dbReference>
<dbReference type="EMBL" id="KL363186">
    <property type="protein sequence ID" value="KFD57978.1"/>
    <property type="molecule type" value="Genomic_DNA"/>
</dbReference>
<dbReference type="PANTHER" id="PTHR10159:SF533">
    <property type="entry name" value="TYROSINE-PROTEIN PHOSPHATASE VHP-1"/>
    <property type="match status" value="1"/>
</dbReference>
<dbReference type="EC" id="3.1.3.48" evidence="2"/>
<feature type="domain" description="Tyrosine specific protein phosphatases" evidence="6">
    <location>
        <begin position="238"/>
        <end position="296"/>
    </location>
</feature>
<dbReference type="GO" id="GO:0033550">
    <property type="term" value="F:MAP kinase tyrosine phosphatase activity"/>
    <property type="evidence" value="ECO:0007669"/>
    <property type="project" value="TreeGrafter"/>
</dbReference>
<dbReference type="InterPro" id="IPR000340">
    <property type="entry name" value="Dual-sp_phosphatase_cat-dom"/>
</dbReference>
<dbReference type="Pfam" id="PF00581">
    <property type="entry name" value="Rhodanese"/>
    <property type="match status" value="1"/>
</dbReference>
<dbReference type="InterPro" id="IPR036873">
    <property type="entry name" value="Rhodanese-like_dom_sf"/>
</dbReference>
<dbReference type="Proteomes" id="UP000030758">
    <property type="component" value="Unassembled WGS sequence"/>
</dbReference>
<evidence type="ECO:0000256" key="3">
    <source>
        <dbReference type="ARBA" id="ARBA00022801"/>
    </source>
</evidence>
<keyword evidence="4" id="KW-0904">Protein phosphatase</keyword>
<dbReference type="GO" id="GO:0043409">
    <property type="term" value="P:negative regulation of MAPK cascade"/>
    <property type="evidence" value="ECO:0007669"/>
    <property type="project" value="TreeGrafter"/>
</dbReference>
<dbReference type="InterPro" id="IPR001763">
    <property type="entry name" value="Rhodanese-like_dom"/>
</dbReference>
<evidence type="ECO:0000256" key="1">
    <source>
        <dbReference type="ARBA" id="ARBA00008601"/>
    </source>
</evidence>
<evidence type="ECO:0000313" key="9">
    <source>
        <dbReference type="EMBL" id="KFD70838.1"/>
    </source>
</evidence>
<feature type="domain" description="Tyrosine-protein phosphatase" evidence="5">
    <location>
        <begin position="172"/>
        <end position="317"/>
    </location>
</feature>
<dbReference type="InterPro" id="IPR008343">
    <property type="entry name" value="MKP"/>
</dbReference>
<dbReference type="InterPro" id="IPR016130">
    <property type="entry name" value="Tyr_Pase_AS"/>
</dbReference>
<gene>
    <name evidence="8" type="ORF">M513_01211</name>
    <name evidence="9" type="ORF">M514_01211</name>
</gene>
<dbReference type="PROSITE" id="PS50056">
    <property type="entry name" value="TYR_PHOSPHATASE_2"/>
    <property type="match status" value="1"/>
</dbReference>
<evidence type="ECO:0000259" key="6">
    <source>
        <dbReference type="PROSITE" id="PS50056"/>
    </source>
</evidence>
<dbReference type="AlphaFoldDB" id="A0A085NMZ2"/>
<feature type="domain" description="Rhodanese" evidence="7">
    <location>
        <begin position="33"/>
        <end position="101"/>
    </location>
</feature>
<dbReference type="GO" id="GO:0017017">
    <property type="term" value="F:MAP kinase tyrosine/serine/threonine phosphatase activity"/>
    <property type="evidence" value="ECO:0007669"/>
    <property type="project" value="InterPro"/>
</dbReference>
<sequence length="394" mass="44349">MNSGPSSSSSSSSGRLISGEQLANIVEQPTTTNGRKPVLIDCRRFQEYNNGHIKGAINLGYSRLLRKRLQGKDSVVEFISSAVSKAQGTVPKQFQVVLYGAQKPDAHSASSSSMTDQSLFLSFLVEQLTLSDRCGEEFLKAYPTLCVNNLHGDRSNSAAVQNERSDDRCDGFPSEATCILPFLYLGSEQDALSVETAKKFKITYLLNCTVTCVKPKHIEEKRFLRIPVSDSHTEKLIPYFPKAFSFLNKAIKKSASVLVHCLAGYSRSPTFVVAYLMQQKKMSLQEAYRFVKQKRPCVSPNINFWGQLVEFERMLSRRRQLGNGCIDRPLTLHAVTDRERRIRHLPAAFLFDTVNRESSSLFGTVPRRQLPQQPISTNTKNVNMLFTNVRSFDR</sequence>
<dbReference type="EMBL" id="KL367485">
    <property type="protein sequence ID" value="KFD70838.1"/>
    <property type="molecule type" value="Genomic_DNA"/>
</dbReference>